<feature type="region of interest" description="Disordered" evidence="1">
    <location>
        <begin position="1"/>
        <end position="71"/>
    </location>
</feature>
<comment type="caution">
    <text evidence="2">The sequence shown here is derived from an EMBL/GenBank/DDBJ whole genome shotgun (WGS) entry which is preliminary data.</text>
</comment>
<reference evidence="2" key="2">
    <citation type="submission" date="2021-02" db="EMBL/GenBank/DDBJ databases">
        <authorList>
            <person name="Kimball J.A."/>
            <person name="Haas M.W."/>
            <person name="Macchietto M."/>
            <person name="Kono T."/>
            <person name="Duquette J."/>
            <person name="Shao M."/>
        </authorList>
    </citation>
    <scope>NUCLEOTIDE SEQUENCE</scope>
    <source>
        <tissue evidence="2">Fresh leaf tissue</tissue>
    </source>
</reference>
<dbReference type="AlphaFoldDB" id="A0A8J5VNJ5"/>
<sequence>MRLASDAESRADGIEGSAHLASPSVVKARAGKAGGKGSEPCPSGRFPPAPPSADPRCRKQAAPRSAQAQPL</sequence>
<gene>
    <name evidence="2" type="ORF">GUJ93_ZPchr0001g29339</name>
</gene>
<protein>
    <submittedName>
        <fullName evidence="2">Uncharacterized protein</fullName>
    </submittedName>
</protein>
<proteinExistence type="predicted"/>
<evidence type="ECO:0000256" key="1">
    <source>
        <dbReference type="SAM" id="MobiDB-lite"/>
    </source>
</evidence>
<accession>A0A8J5VNJ5</accession>
<dbReference type="EMBL" id="JAAALK010000288">
    <property type="protein sequence ID" value="KAG8054153.1"/>
    <property type="molecule type" value="Genomic_DNA"/>
</dbReference>
<dbReference type="Proteomes" id="UP000729402">
    <property type="component" value="Unassembled WGS sequence"/>
</dbReference>
<evidence type="ECO:0000313" key="2">
    <source>
        <dbReference type="EMBL" id="KAG8054153.1"/>
    </source>
</evidence>
<evidence type="ECO:0000313" key="3">
    <source>
        <dbReference type="Proteomes" id="UP000729402"/>
    </source>
</evidence>
<feature type="compositionally biased region" description="Basic and acidic residues" evidence="1">
    <location>
        <begin position="1"/>
        <end position="13"/>
    </location>
</feature>
<name>A0A8J5VNJ5_ZIZPA</name>
<reference evidence="2" key="1">
    <citation type="journal article" date="2021" name="bioRxiv">
        <title>Whole Genome Assembly and Annotation of Northern Wild Rice, Zizania palustris L., Supports a Whole Genome Duplication in the Zizania Genus.</title>
        <authorList>
            <person name="Haas M."/>
            <person name="Kono T."/>
            <person name="Macchietto M."/>
            <person name="Millas R."/>
            <person name="McGilp L."/>
            <person name="Shao M."/>
            <person name="Duquette J."/>
            <person name="Hirsch C.N."/>
            <person name="Kimball J."/>
        </authorList>
    </citation>
    <scope>NUCLEOTIDE SEQUENCE</scope>
    <source>
        <tissue evidence="2">Fresh leaf tissue</tissue>
    </source>
</reference>
<organism evidence="2 3">
    <name type="scientific">Zizania palustris</name>
    <name type="common">Northern wild rice</name>
    <dbReference type="NCBI Taxonomy" id="103762"/>
    <lineage>
        <taxon>Eukaryota</taxon>
        <taxon>Viridiplantae</taxon>
        <taxon>Streptophyta</taxon>
        <taxon>Embryophyta</taxon>
        <taxon>Tracheophyta</taxon>
        <taxon>Spermatophyta</taxon>
        <taxon>Magnoliopsida</taxon>
        <taxon>Liliopsida</taxon>
        <taxon>Poales</taxon>
        <taxon>Poaceae</taxon>
        <taxon>BOP clade</taxon>
        <taxon>Oryzoideae</taxon>
        <taxon>Oryzeae</taxon>
        <taxon>Zizaniinae</taxon>
        <taxon>Zizania</taxon>
    </lineage>
</organism>
<keyword evidence="3" id="KW-1185">Reference proteome</keyword>